<dbReference type="PROSITE" id="PS51082">
    <property type="entry name" value="WH2"/>
    <property type="match status" value="1"/>
</dbReference>
<name>A0A1A9Z4H3_GLOPL</name>
<dbReference type="GO" id="GO:0071203">
    <property type="term" value="C:WASH complex"/>
    <property type="evidence" value="ECO:0007669"/>
    <property type="project" value="InterPro"/>
</dbReference>
<feature type="domain" description="WH2" evidence="4">
    <location>
        <begin position="290"/>
        <end position="312"/>
    </location>
</feature>
<feature type="region of interest" description="Disordered" evidence="3">
    <location>
        <begin position="250"/>
        <end position="411"/>
    </location>
</feature>
<evidence type="ECO:0000259" key="4">
    <source>
        <dbReference type="PROSITE" id="PS51082"/>
    </source>
</evidence>
<dbReference type="InterPro" id="IPR028290">
    <property type="entry name" value="WASH1"/>
</dbReference>
<evidence type="ECO:0000313" key="6">
    <source>
        <dbReference type="Proteomes" id="UP000092445"/>
    </source>
</evidence>
<feature type="compositionally biased region" description="Acidic residues" evidence="3">
    <location>
        <begin position="395"/>
        <end position="411"/>
    </location>
</feature>
<dbReference type="GO" id="GO:0055037">
    <property type="term" value="C:recycling endosome"/>
    <property type="evidence" value="ECO:0007669"/>
    <property type="project" value="TreeGrafter"/>
</dbReference>
<dbReference type="GO" id="GO:0042147">
    <property type="term" value="P:retrograde transport, endosome to Golgi"/>
    <property type="evidence" value="ECO:0007669"/>
    <property type="project" value="TreeGrafter"/>
</dbReference>
<proteinExistence type="inferred from homology"/>
<sequence length="411" mass="45324">MRHRNSRERKHSRNIPITFDSDLWPDMSKNDDEAPAQNYKVESKMDPCTMSMSEKLLFFHVRSIGRDVPSNLKAQRIKVNQTQGLGKVSGHLTSVPSVLLFNTDVSVYDLDNTHEKKNNYLKCAQGLHGQHQQLHYGNQKHLLEPAPHSLAHRNEKFSPAGMLRYTPKLSEAPDLDLPMDLPDLPGIAGDLRYENQEGKQQIAPSSTLVVENLPDLPKLLSEDIKAGQDDKKSDQKDQAMPSSTALKVETLHESFTTPPPPPPPPVSPPFVISPATGSAKADSSIPSSKPRTELLEAIRQAGGIGKAQLRPTAATPLSTKSSEAKKGSNPHASDSFMADLHNKLLMRRKGISGSNKEEESAVSLLKQSTQSAYKSQFGNPVISRLSSLIPPPKDSEDDDEDRNDDDTDWID</sequence>
<dbReference type="PANTHER" id="PTHR23331:SF1">
    <property type="entry name" value="WASH COMPLEX SUBUNIT 1"/>
    <property type="match status" value="1"/>
</dbReference>
<dbReference type="GO" id="GO:0032456">
    <property type="term" value="P:endocytic recycling"/>
    <property type="evidence" value="ECO:0007669"/>
    <property type="project" value="TreeGrafter"/>
</dbReference>
<organism evidence="5 6">
    <name type="scientific">Glossina pallidipes</name>
    <name type="common">Tsetse fly</name>
    <dbReference type="NCBI Taxonomy" id="7398"/>
    <lineage>
        <taxon>Eukaryota</taxon>
        <taxon>Metazoa</taxon>
        <taxon>Ecdysozoa</taxon>
        <taxon>Arthropoda</taxon>
        <taxon>Hexapoda</taxon>
        <taxon>Insecta</taxon>
        <taxon>Pterygota</taxon>
        <taxon>Neoptera</taxon>
        <taxon>Endopterygota</taxon>
        <taxon>Diptera</taxon>
        <taxon>Brachycera</taxon>
        <taxon>Muscomorpha</taxon>
        <taxon>Hippoboscoidea</taxon>
        <taxon>Glossinidae</taxon>
        <taxon>Glossina</taxon>
    </lineage>
</organism>
<dbReference type="InterPro" id="IPR003124">
    <property type="entry name" value="WH2_dom"/>
</dbReference>
<dbReference type="GO" id="GO:0043015">
    <property type="term" value="F:gamma-tubulin binding"/>
    <property type="evidence" value="ECO:0007669"/>
    <property type="project" value="TreeGrafter"/>
</dbReference>
<reference evidence="6" key="1">
    <citation type="submission" date="2014-03" db="EMBL/GenBank/DDBJ databases">
        <authorList>
            <person name="Aksoy S."/>
            <person name="Warren W."/>
            <person name="Wilson R.K."/>
        </authorList>
    </citation>
    <scope>NUCLEOTIDE SEQUENCE [LARGE SCALE GENOMIC DNA]</scope>
    <source>
        <strain evidence="6">IAEA</strain>
    </source>
</reference>
<accession>A0A1A9Z4H3</accession>
<feature type="compositionally biased region" description="Polar residues" evidence="3">
    <location>
        <begin position="365"/>
        <end position="378"/>
    </location>
</feature>
<evidence type="ECO:0000256" key="2">
    <source>
        <dbReference type="ARBA" id="ARBA00023203"/>
    </source>
</evidence>
<evidence type="ECO:0000256" key="1">
    <source>
        <dbReference type="ARBA" id="ARBA00005602"/>
    </source>
</evidence>
<dbReference type="Pfam" id="PF11945">
    <property type="entry name" value="WASH_WAHD"/>
    <property type="match status" value="1"/>
</dbReference>
<dbReference type="GO" id="GO:0034314">
    <property type="term" value="P:Arp2/3 complex-mediated actin nucleation"/>
    <property type="evidence" value="ECO:0007669"/>
    <property type="project" value="InterPro"/>
</dbReference>
<dbReference type="VEuPathDB" id="VectorBase:GPAI003649"/>
<feature type="compositionally biased region" description="Pro residues" evidence="3">
    <location>
        <begin position="257"/>
        <end position="268"/>
    </location>
</feature>
<dbReference type="GO" id="GO:0005829">
    <property type="term" value="C:cytosol"/>
    <property type="evidence" value="ECO:0007669"/>
    <property type="project" value="GOC"/>
</dbReference>
<dbReference type="PANTHER" id="PTHR23331">
    <property type="entry name" value="CXYORF1"/>
    <property type="match status" value="1"/>
</dbReference>
<dbReference type="GO" id="GO:0003779">
    <property type="term" value="F:actin binding"/>
    <property type="evidence" value="ECO:0007669"/>
    <property type="project" value="UniProtKB-KW"/>
</dbReference>
<protein>
    <recommendedName>
        <fullName evidence="4">WH2 domain-containing protein</fullName>
    </recommendedName>
</protein>
<dbReference type="Proteomes" id="UP000092445">
    <property type="component" value="Unassembled WGS sequence"/>
</dbReference>
<dbReference type="STRING" id="7398.A0A1A9Z4H3"/>
<dbReference type="GO" id="GO:0006887">
    <property type="term" value="P:exocytosis"/>
    <property type="evidence" value="ECO:0007669"/>
    <property type="project" value="TreeGrafter"/>
</dbReference>
<dbReference type="InterPro" id="IPR021854">
    <property type="entry name" value="WASH1_WAHD"/>
</dbReference>
<dbReference type="AlphaFoldDB" id="A0A1A9Z4H3"/>
<keyword evidence="2" id="KW-0009">Actin-binding</keyword>
<evidence type="ECO:0000313" key="5">
    <source>
        <dbReference type="EnsemblMetazoa" id="GPAI003649-PA"/>
    </source>
</evidence>
<dbReference type="EnsemblMetazoa" id="GPAI003649-RA">
    <property type="protein sequence ID" value="GPAI003649-PA"/>
    <property type="gene ID" value="GPAI003649"/>
</dbReference>
<evidence type="ECO:0000256" key="3">
    <source>
        <dbReference type="SAM" id="MobiDB-lite"/>
    </source>
</evidence>
<dbReference type="GO" id="GO:0043014">
    <property type="term" value="F:alpha-tubulin binding"/>
    <property type="evidence" value="ECO:0007669"/>
    <property type="project" value="InterPro"/>
</dbReference>
<keyword evidence="6" id="KW-1185">Reference proteome</keyword>
<dbReference type="GO" id="GO:0005769">
    <property type="term" value="C:early endosome"/>
    <property type="evidence" value="ECO:0007669"/>
    <property type="project" value="InterPro"/>
</dbReference>
<reference evidence="5" key="2">
    <citation type="submission" date="2020-05" db="UniProtKB">
        <authorList>
            <consortium name="EnsemblMetazoa"/>
        </authorList>
    </citation>
    <scope>IDENTIFICATION</scope>
    <source>
        <strain evidence="5">IAEA</strain>
    </source>
</reference>
<comment type="similarity">
    <text evidence="1">Belongs to the WASH1 family.</text>
</comment>